<dbReference type="KEGG" id="ehx:EMIHUDRAFT_260536"/>
<dbReference type="HOGENOM" id="CLU_2459425_0_0_1"/>
<proteinExistence type="predicted"/>
<feature type="region of interest" description="Disordered" evidence="1">
    <location>
        <begin position="1"/>
        <end position="42"/>
    </location>
</feature>
<dbReference type="InterPro" id="IPR003582">
    <property type="entry name" value="ShKT_dom"/>
</dbReference>
<organism evidence="3 4">
    <name type="scientific">Emiliania huxleyi (strain CCMP1516)</name>
    <dbReference type="NCBI Taxonomy" id="280463"/>
    <lineage>
        <taxon>Eukaryota</taxon>
        <taxon>Haptista</taxon>
        <taxon>Haptophyta</taxon>
        <taxon>Prymnesiophyceae</taxon>
        <taxon>Isochrysidales</taxon>
        <taxon>Noelaerhabdaceae</taxon>
        <taxon>Emiliania</taxon>
    </lineage>
</organism>
<dbReference type="GeneID" id="17284378"/>
<accession>A0A0D3KTM1</accession>
<dbReference type="AlphaFoldDB" id="A0A0D3KTM1"/>
<feature type="compositionally biased region" description="Basic and acidic residues" evidence="1">
    <location>
        <begin position="1"/>
        <end position="16"/>
    </location>
</feature>
<dbReference type="PaxDb" id="2903-EOD39106"/>
<dbReference type="Proteomes" id="UP000013827">
    <property type="component" value="Unassembled WGS sequence"/>
</dbReference>
<dbReference type="EnsemblProtists" id="EOD39106">
    <property type="protein sequence ID" value="EOD39106"/>
    <property type="gene ID" value="EMIHUDRAFT_260536"/>
</dbReference>
<feature type="compositionally biased region" description="Basic and acidic residues" evidence="1">
    <location>
        <begin position="26"/>
        <end position="42"/>
    </location>
</feature>
<evidence type="ECO:0000313" key="3">
    <source>
        <dbReference type="EnsemblProtists" id="EOD39106"/>
    </source>
</evidence>
<dbReference type="Pfam" id="PF01549">
    <property type="entry name" value="ShK"/>
    <property type="match status" value="1"/>
</dbReference>
<feature type="domain" description="ShKT" evidence="2">
    <location>
        <begin position="43"/>
        <end position="79"/>
    </location>
</feature>
<dbReference type="PROSITE" id="PS51670">
    <property type="entry name" value="SHKT"/>
    <property type="match status" value="1"/>
</dbReference>
<reference evidence="3" key="2">
    <citation type="submission" date="2024-10" db="UniProtKB">
        <authorList>
            <consortium name="EnsemblProtists"/>
        </authorList>
    </citation>
    <scope>IDENTIFICATION</scope>
</reference>
<dbReference type="RefSeq" id="XP_005791535.1">
    <property type="nucleotide sequence ID" value="XM_005791478.1"/>
</dbReference>
<reference evidence="4" key="1">
    <citation type="journal article" date="2013" name="Nature">
        <title>Pan genome of the phytoplankton Emiliania underpins its global distribution.</title>
        <authorList>
            <person name="Read B.A."/>
            <person name="Kegel J."/>
            <person name="Klute M.J."/>
            <person name="Kuo A."/>
            <person name="Lefebvre S.C."/>
            <person name="Maumus F."/>
            <person name="Mayer C."/>
            <person name="Miller J."/>
            <person name="Monier A."/>
            <person name="Salamov A."/>
            <person name="Young J."/>
            <person name="Aguilar M."/>
            <person name="Claverie J.M."/>
            <person name="Frickenhaus S."/>
            <person name="Gonzalez K."/>
            <person name="Herman E.K."/>
            <person name="Lin Y.C."/>
            <person name="Napier J."/>
            <person name="Ogata H."/>
            <person name="Sarno A.F."/>
            <person name="Shmutz J."/>
            <person name="Schroeder D."/>
            <person name="de Vargas C."/>
            <person name="Verret F."/>
            <person name="von Dassow P."/>
            <person name="Valentin K."/>
            <person name="Van de Peer Y."/>
            <person name="Wheeler G."/>
            <person name="Dacks J.B."/>
            <person name="Delwiche C.F."/>
            <person name="Dyhrman S.T."/>
            <person name="Glockner G."/>
            <person name="John U."/>
            <person name="Richards T."/>
            <person name="Worden A.Z."/>
            <person name="Zhang X."/>
            <person name="Grigoriev I.V."/>
            <person name="Allen A.E."/>
            <person name="Bidle K."/>
            <person name="Borodovsky M."/>
            <person name="Bowler C."/>
            <person name="Brownlee C."/>
            <person name="Cock J.M."/>
            <person name="Elias M."/>
            <person name="Gladyshev V.N."/>
            <person name="Groth M."/>
            <person name="Guda C."/>
            <person name="Hadaegh A."/>
            <person name="Iglesias-Rodriguez M.D."/>
            <person name="Jenkins J."/>
            <person name="Jones B.M."/>
            <person name="Lawson T."/>
            <person name="Leese F."/>
            <person name="Lindquist E."/>
            <person name="Lobanov A."/>
            <person name="Lomsadze A."/>
            <person name="Malik S.B."/>
            <person name="Marsh M.E."/>
            <person name="Mackinder L."/>
            <person name="Mock T."/>
            <person name="Mueller-Roeber B."/>
            <person name="Pagarete A."/>
            <person name="Parker M."/>
            <person name="Probert I."/>
            <person name="Quesneville H."/>
            <person name="Raines C."/>
            <person name="Rensing S.A."/>
            <person name="Riano-Pachon D.M."/>
            <person name="Richier S."/>
            <person name="Rokitta S."/>
            <person name="Shiraiwa Y."/>
            <person name="Soanes D.M."/>
            <person name="van der Giezen M."/>
            <person name="Wahlund T.M."/>
            <person name="Williams B."/>
            <person name="Wilson W."/>
            <person name="Wolfe G."/>
            <person name="Wurch L.L."/>
        </authorList>
    </citation>
    <scope>NUCLEOTIDE SEQUENCE</scope>
</reference>
<evidence type="ECO:0000313" key="4">
    <source>
        <dbReference type="Proteomes" id="UP000013827"/>
    </source>
</evidence>
<evidence type="ECO:0000259" key="2">
    <source>
        <dbReference type="PROSITE" id="PS51670"/>
    </source>
</evidence>
<sequence>MAEAREEAKMGKERDAAPAMMCSTSCDRRAAQPHDESEAHIDDSIQDKNLSCSLWAAAGECTRNPKYMKDQCARSCAKYMAELRAMPDS</sequence>
<name>A0A0D3KTM1_EMIH1</name>
<dbReference type="SMART" id="SM00254">
    <property type="entry name" value="ShKT"/>
    <property type="match status" value="1"/>
</dbReference>
<keyword evidence="4" id="KW-1185">Reference proteome</keyword>
<evidence type="ECO:0000256" key="1">
    <source>
        <dbReference type="SAM" id="MobiDB-lite"/>
    </source>
</evidence>
<protein>
    <recommendedName>
        <fullName evidence="2">ShKT domain-containing protein</fullName>
    </recommendedName>
</protein>